<sequence>MGSLHENSSEHPALGCSRAPGRVHPLDGETAQAIFQRATHFEEKTDTITYRFMLDEIILQANCTKFIESLQARSSHSPRRRREPS</sequence>
<feature type="region of interest" description="Disordered" evidence="1">
    <location>
        <begin position="1"/>
        <end position="25"/>
    </location>
</feature>
<protein>
    <submittedName>
        <fullName evidence="2">Uncharacterized protein</fullName>
    </submittedName>
</protein>
<evidence type="ECO:0000256" key="1">
    <source>
        <dbReference type="SAM" id="MobiDB-lite"/>
    </source>
</evidence>
<dbReference type="InParanoid" id="K3YX81"/>
<evidence type="ECO:0000313" key="2">
    <source>
        <dbReference type="EnsemblPlants" id="KQL28118"/>
    </source>
</evidence>
<proteinExistence type="predicted"/>
<name>K3YX81_SETIT</name>
<reference evidence="2" key="2">
    <citation type="submission" date="2018-08" db="UniProtKB">
        <authorList>
            <consortium name="EnsemblPlants"/>
        </authorList>
    </citation>
    <scope>IDENTIFICATION</scope>
    <source>
        <strain evidence="2">Yugu1</strain>
    </source>
</reference>
<dbReference type="EnsemblPlants" id="KQL28118">
    <property type="protein sequence ID" value="KQL28118"/>
    <property type="gene ID" value="SETIT_018877mg"/>
</dbReference>
<dbReference type="EMBL" id="AGNK02000045">
    <property type="status" value="NOT_ANNOTATED_CDS"/>
    <property type="molecule type" value="Genomic_DNA"/>
</dbReference>
<dbReference type="Proteomes" id="UP000004995">
    <property type="component" value="Unassembled WGS sequence"/>
</dbReference>
<accession>K3YX81</accession>
<evidence type="ECO:0000313" key="3">
    <source>
        <dbReference type="Proteomes" id="UP000004995"/>
    </source>
</evidence>
<organism evidence="2 3">
    <name type="scientific">Setaria italica</name>
    <name type="common">Foxtail millet</name>
    <name type="synonym">Panicum italicum</name>
    <dbReference type="NCBI Taxonomy" id="4555"/>
    <lineage>
        <taxon>Eukaryota</taxon>
        <taxon>Viridiplantae</taxon>
        <taxon>Streptophyta</taxon>
        <taxon>Embryophyta</taxon>
        <taxon>Tracheophyta</taxon>
        <taxon>Spermatophyta</taxon>
        <taxon>Magnoliopsida</taxon>
        <taxon>Liliopsida</taxon>
        <taxon>Poales</taxon>
        <taxon>Poaceae</taxon>
        <taxon>PACMAD clade</taxon>
        <taxon>Panicoideae</taxon>
        <taxon>Panicodae</taxon>
        <taxon>Paniceae</taxon>
        <taxon>Cenchrinae</taxon>
        <taxon>Setaria</taxon>
    </lineage>
</organism>
<dbReference type="HOGENOM" id="CLU_2516885_0_0_1"/>
<dbReference type="Gramene" id="KQL28118">
    <property type="protein sequence ID" value="KQL28118"/>
    <property type="gene ID" value="SETIT_018877mg"/>
</dbReference>
<dbReference type="AlphaFoldDB" id="K3YX81"/>
<keyword evidence="3" id="KW-1185">Reference proteome</keyword>
<reference evidence="3" key="1">
    <citation type="journal article" date="2012" name="Nat. Biotechnol.">
        <title>Reference genome sequence of the model plant Setaria.</title>
        <authorList>
            <person name="Bennetzen J.L."/>
            <person name="Schmutz J."/>
            <person name="Wang H."/>
            <person name="Percifield R."/>
            <person name="Hawkins J."/>
            <person name="Pontaroli A.C."/>
            <person name="Estep M."/>
            <person name="Feng L."/>
            <person name="Vaughn J.N."/>
            <person name="Grimwood J."/>
            <person name="Jenkins J."/>
            <person name="Barry K."/>
            <person name="Lindquist E."/>
            <person name="Hellsten U."/>
            <person name="Deshpande S."/>
            <person name="Wang X."/>
            <person name="Wu X."/>
            <person name="Mitros T."/>
            <person name="Triplett J."/>
            <person name="Yang X."/>
            <person name="Ye C.Y."/>
            <person name="Mauro-Herrera M."/>
            <person name="Wang L."/>
            <person name="Li P."/>
            <person name="Sharma M."/>
            <person name="Sharma R."/>
            <person name="Ronald P.C."/>
            <person name="Panaud O."/>
            <person name="Kellogg E.A."/>
            <person name="Brutnell T.P."/>
            <person name="Doust A.N."/>
            <person name="Tuskan G.A."/>
            <person name="Rokhsar D."/>
            <person name="Devos K.M."/>
        </authorList>
    </citation>
    <scope>NUCLEOTIDE SEQUENCE [LARGE SCALE GENOMIC DNA]</scope>
    <source>
        <strain evidence="3">cv. Yugu1</strain>
    </source>
</reference>